<dbReference type="STRING" id="1109412.BN1221_03781"/>
<proteinExistence type="predicted"/>
<dbReference type="Proteomes" id="UP000044377">
    <property type="component" value="Unassembled WGS sequence"/>
</dbReference>
<accession>A0A0G4JZH7</accession>
<protein>
    <submittedName>
        <fullName evidence="1">Uncharacterized protein</fullName>
    </submittedName>
</protein>
<keyword evidence="2" id="KW-1185">Reference proteome</keyword>
<evidence type="ECO:0000313" key="2">
    <source>
        <dbReference type="Proteomes" id="UP000044377"/>
    </source>
</evidence>
<organism evidence="1 2">
    <name type="scientific">Brenneria goodwinii</name>
    <dbReference type="NCBI Taxonomy" id="1109412"/>
    <lineage>
        <taxon>Bacteria</taxon>
        <taxon>Pseudomonadati</taxon>
        <taxon>Pseudomonadota</taxon>
        <taxon>Gammaproteobacteria</taxon>
        <taxon>Enterobacterales</taxon>
        <taxon>Pectobacteriaceae</taxon>
        <taxon>Brenneria</taxon>
    </lineage>
</organism>
<reference evidence="2" key="1">
    <citation type="submission" date="2015-01" db="EMBL/GenBank/DDBJ databases">
        <authorList>
            <person name="Paterson Steve"/>
        </authorList>
    </citation>
    <scope>NUCLEOTIDE SEQUENCE [LARGE SCALE GENOMIC DNA]</scope>
    <source>
        <strain evidence="2">OBR1</strain>
    </source>
</reference>
<evidence type="ECO:0000313" key="1">
    <source>
        <dbReference type="EMBL" id="CPR19479.1"/>
    </source>
</evidence>
<gene>
    <name evidence="1" type="ORF">BN1221_03781</name>
</gene>
<dbReference type="EMBL" id="CGIG01000001">
    <property type="protein sequence ID" value="CPR19479.1"/>
    <property type="molecule type" value="Genomic_DNA"/>
</dbReference>
<dbReference type="AlphaFoldDB" id="A0A0G4JZH7"/>
<sequence length="39" mass="4492">MRTCLILIVSSKNQRVLPNNEKSKENSDISIRKVLPFGY</sequence>
<name>A0A0G4JZH7_9GAMM</name>